<evidence type="ECO:0000256" key="2">
    <source>
        <dbReference type="ARBA" id="ARBA00022723"/>
    </source>
</evidence>
<feature type="domain" description="Zinc finger PHD-type" evidence="7">
    <location>
        <begin position="220"/>
        <end position="273"/>
    </location>
</feature>
<keyword evidence="9" id="KW-1185">Reference proteome</keyword>
<feature type="compositionally biased region" description="Polar residues" evidence="6">
    <location>
        <begin position="769"/>
        <end position="779"/>
    </location>
</feature>
<dbReference type="AlphaFoldDB" id="A0A444YF92"/>
<dbReference type="InterPro" id="IPR055198">
    <property type="entry name" value="NSD_PHD"/>
</dbReference>
<dbReference type="Proteomes" id="UP000289738">
    <property type="component" value="Chromosome B07"/>
</dbReference>
<dbReference type="Gene3D" id="3.30.40.10">
    <property type="entry name" value="Zinc/RING finger domain, C3HC4 (zinc finger)"/>
    <property type="match status" value="2"/>
</dbReference>
<keyword evidence="2" id="KW-0479">Metal-binding</keyword>
<keyword evidence="4" id="KW-0862">Zinc</keyword>
<gene>
    <name evidence="8" type="ORF">Ahy_B07g088736</name>
</gene>
<evidence type="ECO:0000256" key="3">
    <source>
        <dbReference type="ARBA" id="ARBA00022771"/>
    </source>
</evidence>
<dbReference type="InterPro" id="IPR001965">
    <property type="entry name" value="Znf_PHD"/>
</dbReference>
<dbReference type="Pfam" id="PF22908">
    <property type="entry name" value="PHD_NSD"/>
    <property type="match status" value="1"/>
</dbReference>
<protein>
    <recommendedName>
        <fullName evidence="7">Zinc finger PHD-type domain-containing protein</fullName>
    </recommendedName>
</protein>
<feature type="domain" description="Zinc finger PHD-type" evidence="7">
    <location>
        <begin position="278"/>
        <end position="344"/>
    </location>
</feature>
<evidence type="ECO:0000259" key="7">
    <source>
        <dbReference type="SMART" id="SM00249"/>
    </source>
</evidence>
<accession>A0A444YF92</accession>
<feature type="region of interest" description="Disordered" evidence="6">
    <location>
        <begin position="824"/>
        <end position="845"/>
    </location>
</feature>
<keyword evidence="5" id="KW-0539">Nucleus</keyword>
<dbReference type="OrthoDB" id="21264at2759"/>
<feature type="compositionally biased region" description="Low complexity" evidence="6">
    <location>
        <begin position="626"/>
        <end position="635"/>
    </location>
</feature>
<dbReference type="GO" id="GO:0005634">
    <property type="term" value="C:nucleus"/>
    <property type="evidence" value="ECO:0007669"/>
    <property type="project" value="UniProtKB-SubCell"/>
</dbReference>
<evidence type="ECO:0000256" key="1">
    <source>
        <dbReference type="ARBA" id="ARBA00004123"/>
    </source>
</evidence>
<feature type="compositionally biased region" description="Basic and acidic residues" evidence="6">
    <location>
        <begin position="755"/>
        <end position="764"/>
    </location>
</feature>
<evidence type="ECO:0000313" key="8">
    <source>
        <dbReference type="EMBL" id="RYR00613.1"/>
    </source>
</evidence>
<evidence type="ECO:0000256" key="5">
    <source>
        <dbReference type="ARBA" id="ARBA00023242"/>
    </source>
</evidence>
<feature type="compositionally biased region" description="Acidic residues" evidence="6">
    <location>
        <begin position="832"/>
        <end position="845"/>
    </location>
</feature>
<dbReference type="InterPro" id="IPR022702">
    <property type="entry name" value="Cytosine_MeTrfase1_RFD"/>
</dbReference>
<name>A0A444YF92_ARAHY</name>
<dbReference type="Pfam" id="PF12047">
    <property type="entry name" value="DNMT1-RFD"/>
    <property type="match status" value="1"/>
</dbReference>
<dbReference type="EMBL" id="SDMP01000017">
    <property type="protein sequence ID" value="RYR00613.1"/>
    <property type="molecule type" value="Genomic_DNA"/>
</dbReference>
<evidence type="ECO:0000256" key="4">
    <source>
        <dbReference type="ARBA" id="ARBA00022833"/>
    </source>
</evidence>
<comment type="caution">
    <text evidence="8">The sequence shown here is derived from an EMBL/GenBank/DDBJ whole genome shotgun (WGS) entry which is preliminary data.</text>
</comment>
<dbReference type="PANTHER" id="PTHR46235">
    <property type="entry name" value="PHD FINGER-CONTAINING PROTEIN DDB_G0268158"/>
    <property type="match status" value="1"/>
</dbReference>
<dbReference type="STRING" id="3818.A0A444YF92"/>
<dbReference type="SMART" id="SM00249">
    <property type="entry name" value="PHD"/>
    <property type="match status" value="3"/>
</dbReference>
<feature type="compositionally biased region" description="Polar residues" evidence="6">
    <location>
        <begin position="489"/>
        <end position="503"/>
    </location>
</feature>
<dbReference type="InterPro" id="IPR011011">
    <property type="entry name" value="Znf_FYVE_PHD"/>
</dbReference>
<dbReference type="SUPFAM" id="SSF57903">
    <property type="entry name" value="FYVE/PHD zinc finger"/>
    <property type="match status" value="1"/>
</dbReference>
<dbReference type="Gramene" id="arahy.Tifrunner.gnm2.ann2.Ah17g028100.1">
    <property type="protein sequence ID" value="arahy.Tifrunner.gnm2.ann2.Ah17g028100.1-CDS"/>
    <property type="gene ID" value="arahy.Tifrunner.gnm2.ann2.Ah17g028100"/>
</dbReference>
<dbReference type="CDD" id="cd15565">
    <property type="entry name" value="PHD2_NSD"/>
    <property type="match status" value="1"/>
</dbReference>
<proteinExistence type="predicted"/>
<sequence>MKKGKVVRSDDEAEGEAQLNSVSNYHLEDEDSEPVSFAALPIQWGNKTVKNSGRTEERVFLHGSTDEGLKAVMVQVTAWRFNLSRAKPVISLLSSKEKNWIELKKPRNSYLDTIRTILITVHFLHLVKRNPKTSANSVWGNMFKNREFSLSKSKPSEKDLLDHMHLIDEAAKRDAVLAKSQLLLSVLKAKVGNKNLSNKEVKDLVQPEESEEEDDSSHEVCVICDDGGNLTCCEGPCMRSFHARKMDGKGSKCASLGFSQKERIPSFYCKNCLYNQHQCFACGKLGSSDKVNGAEVFKCASATCEYFYHPHCVAKLLSQINNHDAEELERNISGANSFTCPVHYCCVCKEVENVMKPELQLAVCRRCPKSYHRKCLPREIAFEDDDDDDVIIRAWEGLLPNKRILIYCLNHDIDEILGTPLRDHIIFPYEEDTVQEINDNNGKMKPATKEGVRPTKKNGDVDNGKSSCSTENVNRSKVTGKLSPGEVGSKNSPEKMSSGSNIANKPEANRKSGCLTKDTTGSKATPKRSAGKGGVKNNTGKKTSPSKITKQPKANGKPSGEVFAKNSSEKAISGSTIAKQPKANGKSGSGLTENSATIPKKSEMSEDSQPIRALLVKDSKQTNPVSKGKPPLLSLLKHKAIAKELREQQSGQHRVAEMESRNAECLPADRNTDDNCGDNIMPSQEPPKSPDGEKDQASVNGHRKRSSHHFKDDQDNQEGPECKKSKSEKTSSTKRKHSEENDGSGVSVVSSAKRQTVEEQHREEEDQCQIESNTRQSVGNMAYNYARPVSAFESSYKATPADVDEENRMSVLYGFAAGPNVEYASTHSAGWIDDDDDDDDEDDDE</sequence>
<dbReference type="PANTHER" id="PTHR46235:SF3">
    <property type="entry name" value="PHD FINGER-CONTAINING PROTEIN DDB_G0268158"/>
    <property type="match status" value="1"/>
</dbReference>
<feature type="compositionally biased region" description="Basic and acidic residues" evidence="6">
    <location>
        <begin position="709"/>
        <end position="731"/>
    </location>
</feature>
<feature type="compositionally biased region" description="Basic and acidic residues" evidence="6">
    <location>
        <begin position="447"/>
        <end position="463"/>
    </location>
</feature>
<dbReference type="InterPro" id="IPR013083">
    <property type="entry name" value="Znf_RING/FYVE/PHD"/>
</dbReference>
<comment type="subcellular location">
    <subcellularLocation>
        <location evidence="1">Nucleus</location>
    </subcellularLocation>
</comment>
<evidence type="ECO:0000256" key="6">
    <source>
        <dbReference type="SAM" id="MobiDB-lite"/>
    </source>
</evidence>
<feature type="compositionally biased region" description="Polar residues" evidence="6">
    <location>
        <begin position="464"/>
        <end position="477"/>
    </location>
</feature>
<evidence type="ECO:0000313" key="9">
    <source>
        <dbReference type="Proteomes" id="UP000289738"/>
    </source>
</evidence>
<organism evidence="8 9">
    <name type="scientific">Arachis hypogaea</name>
    <name type="common">Peanut</name>
    <dbReference type="NCBI Taxonomy" id="3818"/>
    <lineage>
        <taxon>Eukaryota</taxon>
        <taxon>Viridiplantae</taxon>
        <taxon>Streptophyta</taxon>
        <taxon>Embryophyta</taxon>
        <taxon>Tracheophyta</taxon>
        <taxon>Spermatophyta</taxon>
        <taxon>Magnoliopsida</taxon>
        <taxon>eudicotyledons</taxon>
        <taxon>Gunneridae</taxon>
        <taxon>Pentapetalae</taxon>
        <taxon>rosids</taxon>
        <taxon>fabids</taxon>
        <taxon>Fabales</taxon>
        <taxon>Fabaceae</taxon>
        <taxon>Papilionoideae</taxon>
        <taxon>50 kb inversion clade</taxon>
        <taxon>dalbergioids sensu lato</taxon>
        <taxon>Dalbergieae</taxon>
        <taxon>Pterocarpus clade</taxon>
        <taxon>Arachis</taxon>
    </lineage>
</organism>
<feature type="domain" description="Zinc finger PHD-type" evidence="7">
    <location>
        <begin position="345"/>
        <end position="412"/>
    </location>
</feature>
<dbReference type="GO" id="GO:0008270">
    <property type="term" value="F:zinc ion binding"/>
    <property type="evidence" value="ECO:0007669"/>
    <property type="project" value="UniProtKB-KW"/>
</dbReference>
<reference evidence="8 9" key="1">
    <citation type="submission" date="2019-01" db="EMBL/GenBank/DDBJ databases">
        <title>Sequencing of cultivated peanut Arachis hypogaea provides insights into genome evolution and oil improvement.</title>
        <authorList>
            <person name="Chen X."/>
        </authorList>
    </citation>
    <scope>NUCLEOTIDE SEQUENCE [LARGE SCALE GENOMIC DNA]</scope>
    <source>
        <strain evidence="9">cv. Fuhuasheng</strain>
        <tissue evidence="8">Leaves</tissue>
    </source>
</reference>
<feature type="compositionally biased region" description="Polar residues" evidence="6">
    <location>
        <begin position="565"/>
        <end position="578"/>
    </location>
</feature>
<keyword evidence="3" id="KW-0863">Zinc-finger</keyword>
<feature type="region of interest" description="Disordered" evidence="6">
    <location>
        <begin position="437"/>
        <end position="779"/>
    </location>
</feature>